<protein>
    <recommendedName>
        <fullName evidence="4">Conjugal transfer protein TraX</fullName>
    </recommendedName>
</protein>
<evidence type="ECO:0008006" key="4">
    <source>
        <dbReference type="Google" id="ProtNLM"/>
    </source>
</evidence>
<dbReference type="AlphaFoldDB" id="A0A6M0H2T5"/>
<feature type="transmembrane region" description="Helical" evidence="1">
    <location>
        <begin position="123"/>
        <end position="140"/>
    </location>
</feature>
<keyword evidence="3" id="KW-1185">Reference proteome</keyword>
<feature type="transmembrane region" description="Helical" evidence="1">
    <location>
        <begin position="152"/>
        <end position="169"/>
    </location>
</feature>
<sequence length="258" mass="29848">MDTSIIEKTEISSKRGLSGSTLKIMAIILMFIDHLAAMLILMGIYSKKIPYTGDMNTLNGIYLMMRAVGRICFPIFCFLLVEGYVHTSNKKKYAFRLFIFALVSEIPFNLAFGDKMFIPISRFNNVFFTLFLGVCLMYIIEVINSKKMNKAVNIFCIIATIVLFGIIAKFIKCDFTYYGILCIALFYIFREKRLLQILSGAIVFLYEVPSSLGIVYLSLLAIYFYNGERGLKIKYFFYLFYPAHLLILYFVRLYLTTR</sequence>
<accession>A0A6M0H2T5</accession>
<keyword evidence="1" id="KW-1133">Transmembrane helix</keyword>
<dbReference type="Pfam" id="PF05857">
    <property type="entry name" value="TraX"/>
    <property type="match status" value="1"/>
</dbReference>
<evidence type="ECO:0000313" key="3">
    <source>
        <dbReference type="Proteomes" id="UP000481872"/>
    </source>
</evidence>
<feature type="transmembrane region" description="Helical" evidence="1">
    <location>
        <begin position="235"/>
        <end position="255"/>
    </location>
</feature>
<feature type="transmembrane region" description="Helical" evidence="1">
    <location>
        <begin position="21"/>
        <end position="45"/>
    </location>
</feature>
<feature type="transmembrane region" description="Helical" evidence="1">
    <location>
        <begin position="93"/>
        <end position="111"/>
    </location>
</feature>
<dbReference type="InterPro" id="IPR008875">
    <property type="entry name" value="TraX"/>
</dbReference>
<gene>
    <name evidence="2" type="ORF">G3M99_09250</name>
</gene>
<organism evidence="2 3">
    <name type="scientific">Clostridium senegalense</name>
    <dbReference type="NCBI Taxonomy" id="1465809"/>
    <lineage>
        <taxon>Bacteria</taxon>
        <taxon>Bacillati</taxon>
        <taxon>Bacillota</taxon>
        <taxon>Clostridia</taxon>
        <taxon>Eubacteriales</taxon>
        <taxon>Clostridiaceae</taxon>
        <taxon>Clostridium</taxon>
    </lineage>
</organism>
<proteinExistence type="predicted"/>
<feature type="transmembrane region" description="Helical" evidence="1">
    <location>
        <begin position="60"/>
        <end position="81"/>
    </location>
</feature>
<feature type="transmembrane region" description="Helical" evidence="1">
    <location>
        <begin position="175"/>
        <end position="190"/>
    </location>
</feature>
<comment type="caution">
    <text evidence="2">The sequence shown here is derived from an EMBL/GenBank/DDBJ whole genome shotgun (WGS) entry which is preliminary data.</text>
</comment>
<name>A0A6M0H2T5_9CLOT</name>
<keyword evidence="1" id="KW-0472">Membrane</keyword>
<feature type="transmembrane region" description="Helical" evidence="1">
    <location>
        <begin position="202"/>
        <end position="223"/>
    </location>
</feature>
<reference evidence="2 3" key="1">
    <citation type="submission" date="2020-02" db="EMBL/GenBank/DDBJ databases">
        <title>Genome assembly of a novel Clostridium senegalense strain.</title>
        <authorList>
            <person name="Gupta T.B."/>
            <person name="Jauregui R."/>
            <person name="Maclean P."/>
            <person name="Nawarathana A."/>
            <person name="Brightwell G."/>
        </authorList>
    </citation>
    <scope>NUCLEOTIDE SEQUENCE [LARGE SCALE GENOMIC DNA]</scope>
    <source>
        <strain evidence="2 3">AGRFS4</strain>
    </source>
</reference>
<dbReference type="RefSeq" id="WP_199869958.1">
    <property type="nucleotide sequence ID" value="NZ_JAAGPU010000015.1"/>
</dbReference>
<keyword evidence="1" id="KW-0812">Transmembrane</keyword>
<evidence type="ECO:0000313" key="2">
    <source>
        <dbReference type="EMBL" id="NEU05035.1"/>
    </source>
</evidence>
<dbReference type="Proteomes" id="UP000481872">
    <property type="component" value="Unassembled WGS sequence"/>
</dbReference>
<dbReference type="EMBL" id="JAAGPU010000015">
    <property type="protein sequence ID" value="NEU05035.1"/>
    <property type="molecule type" value="Genomic_DNA"/>
</dbReference>
<evidence type="ECO:0000256" key="1">
    <source>
        <dbReference type="SAM" id="Phobius"/>
    </source>
</evidence>